<organism evidence="2 3">
    <name type="scientific">Tulasnella calospora MUT 4182</name>
    <dbReference type="NCBI Taxonomy" id="1051891"/>
    <lineage>
        <taxon>Eukaryota</taxon>
        <taxon>Fungi</taxon>
        <taxon>Dikarya</taxon>
        <taxon>Basidiomycota</taxon>
        <taxon>Agaricomycotina</taxon>
        <taxon>Agaricomycetes</taxon>
        <taxon>Cantharellales</taxon>
        <taxon>Tulasnellaceae</taxon>
        <taxon>Tulasnella</taxon>
    </lineage>
</organism>
<dbReference type="InterPro" id="IPR036047">
    <property type="entry name" value="F-box-like_dom_sf"/>
</dbReference>
<dbReference type="SUPFAM" id="SSF81383">
    <property type="entry name" value="F-box domain"/>
    <property type="match status" value="1"/>
</dbReference>
<gene>
    <name evidence="2" type="ORF">M407DRAFT_31947</name>
</gene>
<reference evidence="3" key="2">
    <citation type="submission" date="2015-01" db="EMBL/GenBank/DDBJ databases">
        <title>Evolutionary Origins and Diversification of the Mycorrhizal Mutualists.</title>
        <authorList>
            <consortium name="DOE Joint Genome Institute"/>
            <consortium name="Mycorrhizal Genomics Consortium"/>
            <person name="Kohler A."/>
            <person name="Kuo A."/>
            <person name="Nagy L.G."/>
            <person name="Floudas D."/>
            <person name="Copeland A."/>
            <person name="Barry K.W."/>
            <person name="Cichocki N."/>
            <person name="Veneault-Fourrey C."/>
            <person name="LaButti K."/>
            <person name="Lindquist E.A."/>
            <person name="Lipzen A."/>
            <person name="Lundell T."/>
            <person name="Morin E."/>
            <person name="Murat C."/>
            <person name="Riley R."/>
            <person name="Ohm R."/>
            <person name="Sun H."/>
            <person name="Tunlid A."/>
            <person name="Henrissat B."/>
            <person name="Grigoriev I.V."/>
            <person name="Hibbett D.S."/>
            <person name="Martin F."/>
        </authorList>
    </citation>
    <scope>NUCLEOTIDE SEQUENCE [LARGE SCALE GENOMIC DNA]</scope>
    <source>
        <strain evidence="3">MUT 4182</strain>
    </source>
</reference>
<dbReference type="Proteomes" id="UP000054248">
    <property type="component" value="Unassembled WGS sequence"/>
</dbReference>
<dbReference type="Gene3D" id="1.20.1280.50">
    <property type="match status" value="1"/>
</dbReference>
<dbReference type="Pfam" id="PF12937">
    <property type="entry name" value="F-box-like"/>
    <property type="match status" value="1"/>
</dbReference>
<evidence type="ECO:0000313" key="2">
    <source>
        <dbReference type="EMBL" id="KIO18397.1"/>
    </source>
</evidence>
<reference evidence="2 3" key="1">
    <citation type="submission" date="2014-04" db="EMBL/GenBank/DDBJ databases">
        <authorList>
            <consortium name="DOE Joint Genome Institute"/>
            <person name="Kuo A."/>
            <person name="Girlanda M."/>
            <person name="Perotto S."/>
            <person name="Kohler A."/>
            <person name="Nagy L.G."/>
            <person name="Floudas D."/>
            <person name="Copeland A."/>
            <person name="Barry K.W."/>
            <person name="Cichocki N."/>
            <person name="Veneault-Fourrey C."/>
            <person name="LaButti K."/>
            <person name="Lindquist E.A."/>
            <person name="Lipzen A."/>
            <person name="Lundell T."/>
            <person name="Morin E."/>
            <person name="Murat C."/>
            <person name="Sun H."/>
            <person name="Tunlid A."/>
            <person name="Henrissat B."/>
            <person name="Grigoriev I.V."/>
            <person name="Hibbett D.S."/>
            <person name="Martin F."/>
            <person name="Nordberg H.P."/>
            <person name="Cantor M.N."/>
            <person name="Hua S.X."/>
        </authorList>
    </citation>
    <scope>NUCLEOTIDE SEQUENCE [LARGE SCALE GENOMIC DNA]</scope>
    <source>
        <strain evidence="2 3">MUT 4182</strain>
    </source>
</reference>
<keyword evidence="3" id="KW-1185">Reference proteome</keyword>
<dbReference type="AlphaFoldDB" id="A0A0C3LAD4"/>
<evidence type="ECO:0000313" key="3">
    <source>
        <dbReference type="Proteomes" id="UP000054248"/>
    </source>
</evidence>
<dbReference type="HOGENOM" id="CLU_1176168_0_0_1"/>
<dbReference type="InterPro" id="IPR001810">
    <property type="entry name" value="F-box_dom"/>
</dbReference>
<name>A0A0C3LAD4_9AGAM</name>
<dbReference type="OrthoDB" id="2269034at2759"/>
<sequence>MHPTTVDAPTEFASSTSSVYALPPEIFTDIFRHLYTDPSIPRRAHDLRSTHKLTFVMLVCKAWNDIVERAPILWTDIWLGRCPPYIGNEDTRQWLDHIKTRFERSGTLPLNLTIMARHVDLEEVSHLLLQHISRCKTLALRAIKDETHLMPISQSNTPSVIYHILSSPLPMLQKITIGGFVLGLGSEDRCEALELDAPNLREITTLSADIVQFIRPQSPLLCIHDSLEPLSISPDW</sequence>
<accession>A0A0C3LAD4</accession>
<protein>
    <recommendedName>
        <fullName evidence="1">F-box domain-containing protein</fullName>
    </recommendedName>
</protein>
<dbReference type="EMBL" id="KN823290">
    <property type="protein sequence ID" value="KIO18397.1"/>
    <property type="molecule type" value="Genomic_DNA"/>
</dbReference>
<proteinExistence type="predicted"/>
<evidence type="ECO:0000259" key="1">
    <source>
        <dbReference type="Pfam" id="PF12937"/>
    </source>
</evidence>
<feature type="domain" description="F-box" evidence="1">
    <location>
        <begin position="21"/>
        <end position="77"/>
    </location>
</feature>